<dbReference type="Proteomes" id="UP001345963">
    <property type="component" value="Unassembled WGS sequence"/>
</dbReference>
<sequence length="109" mass="12553">MTPVDLLDGFSKPLLQPLSPACPHPTPVTSWRSFTHAAHLPACQPQRPWFAHLSLNIIYPQERGKRCDPNFRIKHHSYYSKKHCKPFIQSLCFVPSQESPGSRYDIQRS</sequence>
<evidence type="ECO:0000313" key="2">
    <source>
        <dbReference type="Proteomes" id="UP001345963"/>
    </source>
</evidence>
<protein>
    <submittedName>
        <fullName evidence="1">Uncharacterized protein</fullName>
    </submittedName>
</protein>
<organism evidence="1 2">
    <name type="scientific">Ataeniobius toweri</name>
    <dbReference type="NCBI Taxonomy" id="208326"/>
    <lineage>
        <taxon>Eukaryota</taxon>
        <taxon>Metazoa</taxon>
        <taxon>Chordata</taxon>
        <taxon>Craniata</taxon>
        <taxon>Vertebrata</taxon>
        <taxon>Euteleostomi</taxon>
        <taxon>Actinopterygii</taxon>
        <taxon>Neopterygii</taxon>
        <taxon>Teleostei</taxon>
        <taxon>Neoteleostei</taxon>
        <taxon>Acanthomorphata</taxon>
        <taxon>Ovalentaria</taxon>
        <taxon>Atherinomorphae</taxon>
        <taxon>Cyprinodontiformes</taxon>
        <taxon>Goodeidae</taxon>
        <taxon>Ataeniobius</taxon>
    </lineage>
</organism>
<gene>
    <name evidence="1" type="ORF">ATANTOWER_002915</name>
</gene>
<evidence type="ECO:0000313" key="1">
    <source>
        <dbReference type="EMBL" id="MED6261266.1"/>
    </source>
</evidence>
<reference evidence="1 2" key="1">
    <citation type="submission" date="2021-07" db="EMBL/GenBank/DDBJ databases">
        <authorList>
            <person name="Palmer J.M."/>
        </authorList>
    </citation>
    <scope>NUCLEOTIDE SEQUENCE [LARGE SCALE GENOMIC DNA]</scope>
    <source>
        <strain evidence="1 2">AT_MEX2019</strain>
        <tissue evidence="1">Muscle</tissue>
    </source>
</reference>
<dbReference type="EMBL" id="JAHUTI010089816">
    <property type="protein sequence ID" value="MED6261266.1"/>
    <property type="molecule type" value="Genomic_DNA"/>
</dbReference>
<accession>A0ABU7CET5</accession>
<keyword evidence="2" id="KW-1185">Reference proteome</keyword>
<proteinExistence type="predicted"/>
<name>A0ABU7CET5_9TELE</name>
<comment type="caution">
    <text evidence="1">The sequence shown here is derived from an EMBL/GenBank/DDBJ whole genome shotgun (WGS) entry which is preliminary data.</text>
</comment>